<dbReference type="InterPro" id="IPR023404">
    <property type="entry name" value="rSAM_horseshoe"/>
</dbReference>
<gene>
    <name evidence="8" type="ORF">SYN_02176</name>
</gene>
<dbReference type="CDD" id="cd01335">
    <property type="entry name" value="Radical_SAM"/>
    <property type="match status" value="1"/>
</dbReference>
<dbReference type="InterPro" id="IPR034466">
    <property type="entry name" value="Methyltransferase_Class_B"/>
</dbReference>
<dbReference type="PANTHER" id="PTHR43409">
    <property type="entry name" value="ANAEROBIC MAGNESIUM-PROTOPORPHYRIN IX MONOMETHYL ESTER CYCLASE-RELATED"/>
    <property type="match status" value="1"/>
</dbReference>
<dbReference type="InterPro" id="IPR051198">
    <property type="entry name" value="BchE-like"/>
</dbReference>
<proteinExistence type="predicted"/>
<dbReference type="InterPro" id="IPR007197">
    <property type="entry name" value="rSAM"/>
</dbReference>
<dbReference type="AlphaFoldDB" id="Q2LTL5"/>
<dbReference type="Gene3D" id="3.80.30.20">
    <property type="entry name" value="tm_1862 like domain"/>
    <property type="match status" value="1"/>
</dbReference>
<dbReference type="PROSITE" id="PS51332">
    <property type="entry name" value="B12_BINDING"/>
    <property type="match status" value="1"/>
</dbReference>
<feature type="domain" description="Radical SAM core" evidence="7">
    <location>
        <begin position="206"/>
        <end position="436"/>
    </location>
</feature>
<dbReference type="RefSeq" id="WP_011417450.1">
    <property type="nucleotide sequence ID" value="NC_007759.1"/>
</dbReference>
<dbReference type="HOGENOM" id="CLU_021572_4_3_7"/>
<dbReference type="Gene3D" id="3.40.50.280">
    <property type="entry name" value="Cobalamin-binding domain"/>
    <property type="match status" value="1"/>
</dbReference>
<dbReference type="SFLD" id="SFLDG01082">
    <property type="entry name" value="B12-binding_domain_containing"/>
    <property type="match status" value="1"/>
</dbReference>
<dbReference type="GO" id="GO:0046872">
    <property type="term" value="F:metal ion binding"/>
    <property type="evidence" value="ECO:0007669"/>
    <property type="project" value="UniProtKB-KW"/>
</dbReference>
<comment type="cofactor">
    <cofactor evidence="1">
        <name>[4Fe-4S] cluster</name>
        <dbReference type="ChEBI" id="CHEBI:49883"/>
    </cofactor>
</comment>
<dbReference type="InterPro" id="IPR006158">
    <property type="entry name" value="Cobalamin-bd"/>
</dbReference>
<feature type="domain" description="B12-binding" evidence="6">
    <location>
        <begin position="9"/>
        <end position="188"/>
    </location>
</feature>
<keyword evidence="9" id="KW-1185">Reference proteome</keyword>
<dbReference type="SMART" id="SM00729">
    <property type="entry name" value="Elp3"/>
    <property type="match status" value="1"/>
</dbReference>
<dbReference type="SFLD" id="SFLDS00029">
    <property type="entry name" value="Radical_SAM"/>
    <property type="match status" value="1"/>
</dbReference>
<dbReference type="InterPro" id="IPR006638">
    <property type="entry name" value="Elp3/MiaA/NifB-like_rSAM"/>
</dbReference>
<dbReference type="GO" id="GO:0003824">
    <property type="term" value="F:catalytic activity"/>
    <property type="evidence" value="ECO:0007669"/>
    <property type="project" value="InterPro"/>
</dbReference>
<dbReference type="GO" id="GO:0005829">
    <property type="term" value="C:cytosol"/>
    <property type="evidence" value="ECO:0007669"/>
    <property type="project" value="TreeGrafter"/>
</dbReference>
<dbReference type="SUPFAM" id="SSF52242">
    <property type="entry name" value="Cobalamin (vitamin B12)-binding domain"/>
    <property type="match status" value="1"/>
</dbReference>
<evidence type="ECO:0000256" key="3">
    <source>
        <dbReference type="ARBA" id="ARBA00022723"/>
    </source>
</evidence>
<evidence type="ECO:0000256" key="5">
    <source>
        <dbReference type="ARBA" id="ARBA00023014"/>
    </source>
</evidence>
<evidence type="ECO:0000313" key="9">
    <source>
        <dbReference type="Proteomes" id="UP000001933"/>
    </source>
</evidence>
<keyword evidence="2" id="KW-0949">S-adenosyl-L-methionine</keyword>
<evidence type="ECO:0000256" key="2">
    <source>
        <dbReference type="ARBA" id="ARBA00022691"/>
    </source>
</evidence>
<dbReference type="GO" id="GO:0031419">
    <property type="term" value="F:cobalamin binding"/>
    <property type="evidence" value="ECO:0007669"/>
    <property type="project" value="InterPro"/>
</dbReference>
<evidence type="ECO:0000259" key="7">
    <source>
        <dbReference type="PROSITE" id="PS51918"/>
    </source>
</evidence>
<dbReference type="GO" id="GO:0051539">
    <property type="term" value="F:4 iron, 4 sulfur cluster binding"/>
    <property type="evidence" value="ECO:0007669"/>
    <property type="project" value="UniProtKB-KW"/>
</dbReference>
<evidence type="ECO:0000256" key="1">
    <source>
        <dbReference type="ARBA" id="ARBA00001966"/>
    </source>
</evidence>
<dbReference type="SFLD" id="SFLDG01123">
    <property type="entry name" value="methyltransferase_(Class_B)"/>
    <property type="match status" value="1"/>
</dbReference>
<keyword evidence="4" id="KW-0408">Iron</keyword>
<organism evidence="8 9">
    <name type="scientific">Syntrophus aciditrophicus (strain SB)</name>
    <dbReference type="NCBI Taxonomy" id="56780"/>
    <lineage>
        <taxon>Bacteria</taxon>
        <taxon>Pseudomonadati</taxon>
        <taxon>Thermodesulfobacteriota</taxon>
        <taxon>Syntrophia</taxon>
        <taxon>Syntrophales</taxon>
        <taxon>Syntrophaceae</taxon>
        <taxon>Syntrophus</taxon>
    </lineage>
</organism>
<sequence>MNTNVLLINPWIYDFAAYDFWSKPLGLLYMAGILRKNSIGVQLIDCMNPCHPGLDGEKHIKKPRRKAFGQGHYPKERIPKPEPLQDFPRNYYRYGITPRIFRHELNSRTPPDLIMITSLMTYWYPGVFDVIRIVREIFPGIPVILGGIYATLCPEHALQSGADYVLTGEGELQIRFIIEDLLHRKIEYLPVLSELDSLPYPAFDLLPYKEQLPIMTSRGCPFRCTYCASHILNSSFRRRSPNHVAEEITFWNRNFGIRHFSFYDDAFLINSEDTAIPLMKEIIRRDLSCQFHCPNGLHLRTITAKISRLMYRSGFRTLRFGFETSDFERQLRTGGKVSNEHLHSAFSYLKEAGYAPQDIGLYLLCGLPEQDAREVEESIRFVLSLGARPILAEFSPIPGTALWNKAVETSSYDIANEPLFHNNSLLPCRHEHFSCEDYRKLKNTIRRGRSDT</sequence>
<dbReference type="PROSITE" id="PS51918">
    <property type="entry name" value="RADICAL_SAM"/>
    <property type="match status" value="1"/>
</dbReference>
<evidence type="ECO:0000259" key="6">
    <source>
        <dbReference type="PROSITE" id="PS51332"/>
    </source>
</evidence>
<dbReference type="OrthoDB" id="9804952at2"/>
<dbReference type="Proteomes" id="UP000001933">
    <property type="component" value="Chromosome"/>
</dbReference>
<keyword evidence="5" id="KW-0411">Iron-sulfur</keyword>
<dbReference type="InterPro" id="IPR058240">
    <property type="entry name" value="rSAM_sf"/>
</dbReference>
<dbReference type="InterPro" id="IPR036724">
    <property type="entry name" value="Cobalamin-bd_sf"/>
</dbReference>
<accession>Q2LTL5</accession>
<dbReference type="eggNOG" id="COG1032">
    <property type="taxonomic scope" value="Bacteria"/>
</dbReference>
<keyword evidence="3" id="KW-0479">Metal-binding</keyword>
<dbReference type="KEGG" id="sat:SYN_02176"/>
<dbReference type="SUPFAM" id="SSF102114">
    <property type="entry name" value="Radical SAM enzymes"/>
    <property type="match status" value="1"/>
</dbReference>
<dbReference type="EMBL" id="CP000252">
    <property type="protein sequence ID" value="ABC77428.1"/>
    <property type="molecule type" value="Genomic_DNA"/>
</dbReference>
<evidence type="ECO:0000256" key="4">
    <source>
        <dbReference type="ARBA" id="ARBA00023004"/>
    </source>
</evidence>
<evidence type="ECO:0000313" key="8">
    <source>
        <dbReference type="EMBL" id="ABC77428.1"/>
    </source>
</evidence>
<dbReference type="Pfam" id="PF02310">
    <property type="entry name" value="B12-binding"/>
    <property type="match status" value="1"/>
</dbReference>
<dbReference type="PANTHER" id="PTHR43409:SF15">
    <property type="entry name" value="PUTATIVE-RELATED"/>
    <property type="match status" value="1"/>
</dbReference>
<protein>
    <submittedName>
        <fullName evidence="8">Fe-S oxidoreductase</fullName>
    </submittedName>
</protein>
<dbReference type="Pfam" id="PF04055">
    <property type="entry name" value="Radical_SAM"/>
    <property type="match status" value="1"/>
</dbReference>
<name>Q2LTL5_SYNAS</name>
<reference evidence="8 9" key="1">
    <citation type="journal article" date="2007" name="Proc. Natl. Acad. Sci. U.S.A.">
        <title>The genome of Syntrophus aciditrophicus: life at the thermodynamic limit of microbial growth.</title>
        <authorList>
            <person name="McInerney M.J."/>
            <person name="Rohlin L."/>
            <person name="Mouttaki H."/>
            <person name="Kim U."/>
            <person name="Krupp R.S."/>
            <person name="Rios-Hernandez L."/>
            <person name="Sieber J."/>
            <person name="Struchtemeyer C.G."/>
            <person name="Bhattacharyya A."/>
            <person name="Campbell J.W."/>
            <person name="Gunsalus R.P."/>
        </authorList>
    </citation>
    <scope>NUCLEOTIDE SEQUENCE [LARGE SCALE GENOMIC DNA]</scope>
    <source>
        <strain evidence="8 9">SB</strain>
    </source>
</reference>
<dbReference type="InParanoid" id="Q2LTL5"/>